<feature type="domain" description="Ketoreductase" evidence="3">
    <location>
        <begin position="7"/>
        <end position="177"/>
    </location>
</feature>
<gene>
    <name evidence="4" type="ORF">GCM10014715_05030</name>
</gene>
<reference evidence="4" key="1">
    <citation type="journal article" date="2014" name="Int. J. Syst. Evol. Microbiol.">
        <title>Complete genome sequence of Corynebacterium casei LMG S-19264T (=DSM 44701T), isolated from a smear-ripened cheese.</title>
        <authorList>
            <consortium name="US DOE Joint Genome Institute (JGI-PGF)"/>
            <person name="Walter F."/>
            <person name="Albersmeier A."/>
            <person name="Kalinowski J."/>
            <person name="Ruckert C."/>
        </authorList>
    </citation>
    <scope>NUCLEOTIDE SEQUENCE</scope>
    <source>
        <strain evidence="4">JCM 3302</strain>
    </source>
</reference>
<dbReference type="Pfam" id="PF13561">
    <property type="entry name" value="adh_short_C2"/>
    <property type="match status" value="1"/>
</dbReference>
<comment type="similarity">
    <text evidence="1">Belongs to the short-chain dehydrogenases/reductases (SDR) family.</text>
</comment>
<dbReference type="PANTHER" id="PTHR43639">
    <property type="entry name" value="OXIDOREDUCTASE, SHORT-CHAIN DEHYDROGENASE/REDUCTASE FAMILY (AFU_ORTHOLOGUE AFUA_5G02870)"/>
    <property type="match status" value="1"/>
</dbReference>
<name>A0A918ZJR8_9ACTN</name>
<dbReference type="Gene3D" id="3.40.50.720">
    <property type="entry name" value="NAD(P)-binding Rossmann-like Domain"/>
    <property type="match status" value="1"/>
</dbReference>
<dbReference type="SUPFAM" id="SSF51735">
    <property type="entry name" value="NAD(P)-binding Rossmann-fold domains"/>
    <property type="match status" value="1"/>
</dbReference>
<sequence length="249" mass="25689">MTKLNGRVAVVTGAGKGIGAGIAARLAADGAAVAVNYAHDATAADTVVDKIRKDGGHAIAVQADVAQPDDVSALFATTRDAFGPVDILVNNAGVFRFGPLESITVAEFHRHFDTNVLATLLATQEFARQREADGGSVINITSVGVSFAQPNASLYTATKTSLLGITRTLSIELAPRRIRVNAIAAGLADTEGVRATGLIGTDAERALVAQIPLGRIGVPEDIGPVAAFLASEDARWITGDTLFPTGGQY</sequence>
<evidence type="ECO:0000256" key="1">
    <source>
        <dbReference type="ARBA" id="ARBA00006484"/>
    </source>
</evidence>
<dbReference type="GO" id="GO:0016491">
    <property type="term" value="F:oxidoreductase activity"/>
    <property type="evidence" value="ECO:0007669"/>
    <property type="project" value="UniProtKB-KW"/>
</dbReference>
<dbReference type="InterPro" id="IPR057326">
    <property type="entry name" value="KR_dom"/>
</dbReference>
<organism evidence="4 5">
    <name type="scientific">Streptomyces spiralis</name>
    <dbReference type="NCBI Taxonomy" id="66376"/>
    <lineage>
        <taxon>Bacteria</taxon>
        <taxon>Bacillati</taxon>
        <taxon>Actinomycetota</taxon>
        <taxon>Actinomycetes</taxon>
        <taxon>Kitasatosporales</taxon>
        <taxon>Streptomycetaceae</taxon>
        <taxon>Streptomyces</taxon>
    </lineage>
</organism>
<keyword evidence="2" id="KW-0560">Oxidoreductase</keyword>
<dbReference type="PANTHER" id="PTHR43639:SF1">
    <property type="entry name" value="SHORT-CHAIN DEHYDROGENASE_REDUCTASE FAMILY PROTEIN"/>
    <property type="match status" value="1"/>
</dbReference>
<dbReference type="PROSITE" id="PS00061">
    <property type="entry name" value="ADH_SHORT"/>
    <property type="match status" value="1"/>
</dbReference>
<protein>
    <submittedName>
        <fullName evidence="4">Oxidoreductase</fullName>
    </submittedName>
</protein>
<dbReference type="NCBIfam" id="NF005559">
    <property type="entry name" value="PRK07231.1"/>
    <property type="match status" value="1"/>
</dbReference>
<keyword evidence="5" id="KW-1185">Reference proteome</keyword>
<dbReference type="Proteomes" id="UP000641386">
    <property type="component" value="Unassembled WGS sequence"/>
</dbReference>
<dbReference type="PRINTS" id="PR00081">
    <property type="entry name" value="GDHRDH"/>
</dbReference>
<evidence type="ECO:0000259" key="3">
    <source>
        <dbReference type="SMART" id="SM00822"/>
    </source>
</evidence>
<proteinExistence type="inferred from homology"/>
<dbReference type="AlphaFoldDB" id="A0A918ZJR8"/>
<reference evidence="4" key="2">
    <citation type="submission" date="2020-09" db="EMBL/GenBank/DDBJ databases">
        <authorList>
            <person name="Sun Q."/>
            <person name="Ohkuma M."/>
        </authorList>
    </citation>
    <scope>NUCLEOTIDE SEQUENCE</scope>
    <source>
        <strain evidence="4">JCM 3302</strain>
    </source>
</reference>
<dbReference type="InterPro" id="IPR002347">
    <property type="entry name" value="SDR_fam"/>
</dbReference>
<evidence type="ECO:0000313" key="5">
    <source>
        <dbReference type="Proteomes" id="UP000641386"/>
    </source>
</evidence>
<dbReference type="RefSeq" id="WP_189895790.1">
    <property type="nucleotide sequence ID" value="NZ_BNBC01000002.1"/>
</dbReference>
<evidence type="ECO:0000313" key="4">
    <source>
        <dbReference type="EMBL" id="GHE55240.1"/>
    </source>
</evidence>
<dbReference type="SMART" id="SM00822">
    <property type="entry name" value="PKS_KR"/>
    <property type="match status" value="1"/>
</dbReference>
<dbReference type="FunFam" id="3.40.50.720:FF:000084">
    <property type="entry name" value="Short-chain dehydrogenase reductase"/>
    <property type="match status" value="1"/>
</dbReference>
<evidence type="ECO:0000256" key="2">
    <source>
        <dbReference type="ARBA" id="ARBA00023002"/>
    </source>
</evidence>
<dbReference type="PRINTS" id="PR00080">
    <property type="entry name" value="SDRFAMILY"/>
</dbReference>
<dbReference type="InterPro" id="IPR020904">
    <property type="entry name" value="Sc_DH/Rdtase_CS"/>
</dbReference>
<dbReference type="InterPro" id="IPR036291">
    <property type="entry name" value="NAD(P)-bd_dom_sf"/>
</dbReference>
<accession>A0A918ZJR8</accession>
<comment type="caution">
    <text evidence="4">The sequence shown here is derived from an EMBL/GenBank/DDBJ whole genome shotgun (WGS) entry which is preliminary data.</text>
</comment>
<dbReference type="EMBL" id="BNBC01000002">
    <property type="protein sequence ID" value="GHE55240.1"/>
    <property type="molecule type" value="Genomic_DNA"/>
</dbReference>